<reference evidence="1" key="1">
    <citation type="submission" date="2016-10" db="EMBL/GenBank/DDBJ databases">
        <authorList>
            <person name="de Groot N.N."/>
        </authorList>
    </citation>
    <scope>NUCLEOTIDE SEQUENCE</scope>
</reference>
<protein>
    <submittedName>
        <fullName evidence="1">Uncharacterized protein</fullName>
    </submittedName>
</protein>
<organism evidence="1">
    <name type="scientific">hydrothermal vent metagenome</name>
    <dbReference type="NCBI Taxonomy" id="652676"/>
    <lineage>
        <taxon>unclassified sequences</taxon>
        <taxon>metagenomes</taxon>
        <taxon>ecological metagenomes</taxon>
    </lineage>
</organism>
<accession>A0A1W1E9D2</accession>
<gene>
    <name evidence="1" type="ORF">MNB_SV-4-131</name>
</gene>
<sequence length="54" mass="6225">MDDFIDTLFSMVKREHLDLSDAISCAKSDHHYNEKILKFLEKLSTGCNISETFS</sequence>
<name>A0A1W1E9D2_9ZZZZ</name>
<dbReference type="AlphaFoldDB" id="A0A1W1E9D2"/>
<proteinExistence type="predicted"/>
<dbReference type="EMBL" id="FPIB01000014">
    <property type="protein sequence ID" value="SFV90376.1"/>
    <property type="molecule type" value="Genomic_DNA"/>
</dbReference>
<evidence type="ECO:0000313" key="1">
    <source>
        <dbReference type="EMBL" id="SFV90376.1"/>
    </source>
</evidence>